<dbReference type="EMBL" id="CAVMBE010000002">
    <property type="protein sequence ID" value="CAK3775200.1"/>
    <property type="molecule type" value="Genomic_DNA"/>
</dbReference>
<organism evidence="3 4">
    <name type="scientific">Lecanosticta acicola</name>
    <dbReference type="NCBI Taxonomy" id="111012"/>
    <lineage>
        <taxon>Eukaryota</taxon>
        <taxon>Fungi</taxon>
        <taxon>Dikarya</taxon>
        <taxon>Ascomycota</taxon>
        <taxon>Pezizomycotina</taxon>
        <taxon>Dothideomycetes</taxon>
        <taxon>Dothideomycetidae</taxon>
        <taxon>Mycosphaerellales</taxon>
        <taxon>Mycosphaerellaceae</taxon>
        <taxon>Lecanosticta</taxon>
    </lineage>
</organism>
<keyword evidence="1" id="KW-0175">Coiled coil</keyword>
<dbReference type="PANTHER" id="PTHR45615:SF80">
    <property type="entry name" value="GRIP DOMAIN-CONTAINING PROTEIN"/>
    <property type="match status" value="1"/>
</dbReference>
<feature type="compositionally biased region" description="Acidic residues" evidence="2">
    <location>
        <begin position="1029"/>
        <end position="1038"/>
    </location>
</feature>
<comment type="caution">
    <text evidence="3">The sequence shown here is derived from an EMBL/GenBank/DDBJ whole genome shotgun (WGS) entry which is preliminary data.</text>
</comment>
<protein>
    <submittedName>
        <fullName evidence="3">Uncharacterized protein</fullName>
    </submittedName>
</protein>
<dbReference type="Gene3D" id="1.10.287.1490">
    <property type="match status" value="1"/>
</dbReference>
<evidence type="ECO:0000256" key="1">
    <source>
        <dbReference type="SAM" id="Coils"/>
    </source>
</evidence>
<evidence type="ECO:0000256" key="2">
    <source>
        <dbReference type="SAM" id="MobiDB-lite"/>
    </source>
</evidence>
<feature type="compositionally biased region" description="Polar residues" evidence="2">
    <location>
        <begin position="979"/>
        <end position="1001"/>
    </location>
</feature>
<name>A0AAI8W1V6_9PEZI</name>
<accession>A0AAI8W1V6</accession>
<keyword evidence="4" id="KW-1185">Reference proteome</keyword>
<feature type="region of interest" description="Disordered" evidence="2">
    <location>
        <begin position="900"/>
        <end position="929"/>
    </location>
</feature>
<dbReference type="AlphaFoldDB" id="A0AAI8W1V6"/>
<feature type="region of interest" description="Disordered" evidence="2">
    <location>
        <begin position="944"/>
        <end position="1050"/>
    </location>
</feature>
<proteinExistence type="predicted"/>
<dbReference type="PANTHER" id="PTHR45615">
    <property type="entry name" value="MYOSIN HEAVY CHAIN, NON-MUSCLE"/>
    <property type="match status" value="1"/>
</dbReference>
<dbReference type="Proteomes" id="UP001296104">
    <property type="component" value="Unassembled WGS sequence"/>
</dbReference>
<evidence type="ECO:0000313" key="3">
    <source>
        <dbReference type="EMBL" id="CAK3775200.1"/>
    </source>
</evidence>
<feature type="coiled-coil region" evidence="1">
    <location>
        <begin position="583"/>
        <end position="765"/>
    </location>
</feature>
<gene>
    <name evidence="3" type="ORF">LECACI_7A000486</name>
</gene>
<evidence type="ECO:0000313" key="4">
    <source>
        <dbReference type="Proteomes" id="UP001296104"/>
    </source>
</evidence>
<feature type="coiled-coil region" evidence="1">
    <location>
        <begin position="809"/>
        <end position="889"/>
    </location>
</feature>
<sequence length="1067" mass="118801">MSSYEALSAEIDRITSSPYPSQLRTLHSIILQSSDADVSQWASSKPCLIEPLVGCLLETLQQWSYVLDVIARFAVVGSVRDVILRGEASLLHTCVVKSIGDNEKEGGRYRRASIALLSTPLPDTVALPAEAQQLFVQLVEEAAKRPCAGTIEPVYMLLSGTGSLLLGVLSSEILIKFEEHMLSILKSGAGAPDRCLSLYCLSIMNVVCSSLDPEFRLTASSYTSQEFLTSTPTSSRWKAEAMQQFFTGSKAQRSMQLIVLTALWAAGKSCTETSSEKTKALVLANEVILAIPMDLRKNWCSANTITVRKLQEKLCAEGQDETVKTLALRFLGKLCELDSMPHPVLESLEMTFLEPKNVQIAHMLCPRVDDSELFSSVLARAPISLLLQNAVDYAIRAESTELASGLAAVTRGIRDSLAIIEEQKITGHEIRATLNEAVFVQSLQKLRDMVQEPQSRHGNNQLSGWCMKALHHMRSNLAHQISDLLLRACHSSSMSSSSMSLLLSLHASSARGDLDCTHDRPVGRDHLDIEDQDESMTDVGDWREALHMHFKARAQVEQDAVTRLFAKACASLESRCENVEKPLREEQEKRQAVEEHNADLTRAFAEMEARNVDMTIQIRDLEEQKDQHVQDAQERRNENDELVERVSRLEQKLREAHVEGERQLSELNRAKQMTELDTVSAIAKKQEEIDDLQDQLGKSNREAAVQGQEMSALKSDLHNAQSQCERLEESLKTAKTRITELNSTINSLENHNRELRSTTSNLRSELDTVNSNLAAKSEEAFGLHRQLQSAQSEHEGNRLACDRETIEIRHSFEERIEEANELARRLQSSKASLESQIETLIQEHHETCTRLNNDISSRGNKISDLRKRTERLQLKCKEKDQQIAEAEVMRSNLMAAMGLPKSHKLPHRSSAQTQDDPTPPTPTSRDENCETQEYDASLISNIAEDQTQEEDEGQEGRDGPTPKRPRSRCSIVPAVTRNARASTGRNLGTASTHATQASRRQTLGVVSGNRGVSKPAAFKTPMRKKEEIPAEGDGDESTFEGSELFTGTQGARMLDLQAAYDGETMME</sequence>
<reference evidence="3" key="1">
    <citation type="submission" date="2023-11" db="EMBL/GenBank/DDBJ databases">
        <authorList>
            <person name="Alioto T."/>
            <person name="Alioto T."/>
            <person name="Gomez Garrido J."/>
        </authorList>
    </citation>
    <scope>NUCLEOTIDE SEQUENCE</scope>
</reference>